<evidence type="ECO:0000256" key="1">
    <source>
        <dbReference type="ARBA" id="ARBA00022555"/>
    </source>
</evidence>
<dbReference type="AlphaFoldDB" id="A0A382N9N4"/>
<evidence type="ECO:0008006" key="11">
    <source>
        <dbReference type="Google" id="ProtNLM"/>
    </source>
</evidence>
<dbReference type="GO" id="GO:0016783">
    <property type="term" value="F:sulfurtransferase activity"/>
    <property type="evidence" value="ECO:0007669"/>
    <property type="project" value="InterPro"/>
</dbReference>
<evidence type="ECO:0000259" key="9">
    <source>
        <dbReference type="Pfam" id="PF20259"/>
    </source>
</evidence>
<reference evidence="10" key="1">
    <citation type="submission" date="2018-05" db="EMBL/GenBank/DDBJ databases">
        <authorList>
            <person name="Lanie J.A."/>
            <person name="Ng W.-L."/>
            <person name="Kazmierczak K.M."/>
            <person name="Andrzejewski T.M."/>
            <person name="Davidsen T.M."/>
            <person name="Wayne K.J."/>
            <person name="Tettelin H."/>
            <person name="Glass J.I."/>
            <person name="Rusch D."/>
            <person name="Podicherti R."/>
            <person name="Tsui H.-C.T."/>
            <person name="Winkler M.E."/>
        </authorList>
    </citation>
    <scope>NUCLEOTIDE SEQUENCE</scope>
</reference>
<dbReference type="InterPro" id="IPR014729">
    <property type="entry name" value="Rossmann-like_a/b/a_fold"/>
</dbReference>
<dbReference type="NCBIfam" id="NF001138">
    <property type="entry name" value="PRK00143.1"/>
    <property type="match status" value="1"/>
</dbReference>
<dbReference type="GO" id="GO:0005524">
    <property type="term" value="F:ATP binding"/>
    <property type="evidence" value="ECO:0007669"/>
    <property type="project" value="UniProtKB-KW"/>
</dbReference>
<keyword evidence="2" id="KW-0808">Transferase</keyword>
<dbReference type="InterPro" id="IPR004506">
    <property type="entry name" value="MnmA-like"/>
</dbReference>
<dbReference type="GO" id="GO:0002143">
    <property type="term" value="P:tRNA wobble position uridine thiolation"/>
    <property type="evidence" value="ECO:0007669"/>
    <property type="project" value="TreeGrafter"/>
</dbReference>
<dbReference type="PANTHER" id="PTHR11933:SF5">
    <property type="entry name" value="MITOCHONDRIAL TRNA-SPECIFIC 2-THIOURIDYLASE 1"/>
    <property type="match status" value="1"/>
</dbReference>
<dbReference type="CDD" id="cd01998">
    <property type="entry name" value="MnmA_TRMU-like"/>
    <property type="match status" value="1"/>
</dbReference>
<dbReference type="GO" id="GO:0000049">
    <property type="term" value="F:tRNA binding"/>
    <property type="evidence" value="ECO:0007669"/>
    <property type="project" value="UniProtKB-KW"/>
</dbReference>
<dbReference type="Gene3D" id="2.30.30.280">
    <property type="entry name" value="Adenine nucleotide alpha hydrolases-like domains"/>
    <property type="match status" value="1"/>
</dbReference>
<evidence type="ECO:0000256" key="2">
    <source>
        <dbReference type="ARBA" id="ARBA00022679"/>
    </source>
</evidence>
<feature type="domain" description="tRNA-specific 2-thiouridylase MnmA-like central" evidence="9">
    <location>
        <begin position="124"/>
        <end position="177"/>
    </location>
</feature>
<dbReference type="Pfam" id="PF20258">
    <property type="entry name" value="tRNA_Me_trans_C"/>
    <property type="match status" value="1"/>
</dbReference>
<organism evidence="10">
    <name type="scientific">marine metagenome</name>
    <dbReference type="NCBI Taxonomy" id="408172"/>
    <lineage>
        <taxon>unclassified sequences</taxon>
        <taxon>metagenomes</taxon>
        <taxon>ecological metagenomes</taxon>
    </lineage>
</organism>
<evidence type="ECO:0000313" key="10">
    <source>
        <dbReference type="EMBL" id="SVC57045.1"/>
    </source>
</evidence>
<keyword evidence="7" id="KW-1015">Disulfide bond</keyword>
<keyword evidence="3" id="KW-0819">tRNA processing</keyword>
<dbReference type="Pfam" id="PF20259">
    <property type="entry name" value="tRNA_Me_trans_M"/>
    <property type="match status" value="1"/>
</dbReference>
<feature type="domain" description="tRNA-specific 2-thiouridylase MnmA-like C-terminal" evidence="8">
    <location>
        <begin position="185"/>
        <end position="260"/>
    </location>
</feature>
<proteinExistence type="predicted"/>
<evidence type="ECO:0000256" key="5">
    <source>
        <dbReference type="ARBA" id="ARBA00022840"/>
    </source>
</evidence>
<dbReference type="FunFam" id="2.30.30.280:FF:000001">
    <property type="entry name" value="tRNA-specific 2-thiouridylase MnmA"/>
    <property type="match status" value="1"/>
</dbReference>
<evidence type="ECO:0000256" key="4">
    <source>
        <dbReference type="ARBA" id="ARBA00022741"/>
    </source>
</evidence>
<keyword evidence="6" id="KW-0694">RNA-binding</keyword>
<sequence>TPIPCIRCNQTVKFEDLLATARDLDAEALVTGHYVRRVSRQMGAELHRAVDPQRDQSYFLFATSLAQLEFLRFPLGNLEDKSETRALADVFGLPVAAKPDSQDICFVPDGNYGQLIERLRPGTAEPGDIVDLDGRVLGRHHGIIHFTVGQRRGLGLSGPVPLYVLKLDASLGQVVVGPKAALGRRHIPIRDANWLDHLPPLDGRQVRAQIRSTHSPVPAQLAVVEGGVYAVELMTAQEAVAPGQACVIYDGERVLGGGWIARAMG</sequence>
<accession>A0A382N9N4</accession>
<evidence type="ECO:0000256" key="7">
    <source>
        <dbReference type="ARBA" id="ARBA00023157"/>
    </source>
</evidence>
<evidence type="ECO:0000256" key="6">
    <source>
        <dbReference type="ARBA" id="ARBA00022884"/>
    </source>
</evidence>
<name>A0A382N9N4_9ZZZZ</name>
<dbReference type="Pfam" id="PF03054">
    <property type="entry name" value="tRNA_Me_trans"/>
    <property type="match status" value="1"/>
</dbReference>
<feature type="non-terminal residue" evidence="10">
    <location>
        <position position="1"/>
    </location>
</feature>
<dbReference type="InterPro" id="IPR023382">
    <property type="entry name" value="MnmA-like_central_sf"/>
</dbReference>
<dbReference type="PANTHER" id="PTHR11933">
    <property type="entry name" value="TRNA 5-METHYLAMINOMETHYL-2-THIOURIDYLATE -METHYLTRANSFERASE"/>
    <property type="match status" value="1"/>
</dbReference>
<dbReference type="InterPro" id="IPR046885">
    <property type="entry name" value="MnmA-like_C"/>
</dbReference>
<keyword evidence="1" id="KW-0820">tRNA-binding</keyword>
<keyword evidence="4" id="KW-0547">Nucleotide-binding</keyword>
<dbReference type="EMBL" id="UINC01098490">
    <property type="protein sequence ID" value="SVC57045.1"/>
    <property type="molecule type" value="Genomic_DNA"/>
</dbReference>
<dbReference type="Gene3D" id="3.40.50.620">
    <property type="entry name" value="HUPs"/>
    <property type="match status" value="1"/>
</dbReference>
<protein>
    <recommendedName>
        <fullName evidence="11">tRNA-specific 2-thiouridylase MnmA</fullName>
    </recommendedName>
</protein>
<evidence type="ECO:0000259" key="8">
    <source>
        <dbReference type="Pfam" id="PF20258"/>
    </source>
</evidence>
<keyword evidence="5" id="KW-0067">ATP-binding</keyword>
<dbReference type="InterPro" id="IPR046884">
    <property type="entry name" value="MnmA-like_central"/>
</dbReference>
<dbReference type="SUPFAM" id="SSF52402">
    <property type="entry name" value="Adenine nucleotide alpha hydrolases-like"/>
    <property type="match status" value="1"/>
</dbReference>
<gene>
    <name evidence="10" type="ORF">METZ01_LOCUS309899</name>
</gene>
<evidence type="ECO:0000256" key="3">
    <source>
        <dbReference type="ARBA" id="ARBA00022694"/>
    </source>
</evidence>
<dbReference type="Gene3D" id="2.40.30.10">
    <property type="entry name" value="Translation factors"/>
    <property type="match status" value="1"/>
</dbReference>